<evidence type="ECO:0000313" key="5">
    <source>
        <dbReference type="EMBL" id="KAI6299312.1"/>
    </source>
</evidence>
<evidence type="ECO:0000256" key="2">
    <source>
        <dbReference type="ARBA" id="ARBA00022801"/>
    </source>
</evidence>
<dbReference type="InterPro" id="IPR051601">
    <property type="entry name" value="Serine_prot/Carboxylest_S33"/>
</dbReference>
<dbReference type="InterPro" id="IPR029058">
    <property type="entry name" value="AB_hydrolase_fold"/>
</dbReference>
<comment type="similarity">
    <text evidence="1">Belongs to the peptidase S33 family.</text>
</comment>
<evidence type="ECO:0000256" key="1">
    <source>
        <dbReference type="ARBA" id="ARBA00010088"/>
    </source>
</evidence>
<keyword evidence="6" id="KW-1185">Reference proteome</keyword>
<keyword evidence="2" id="KW-0378">Hydrolase</keyword>
<comment type="caution">
    <text evidence="5">The sequence shown here is derived from an EMBL/GenBank/DDBJ whole genome shotgun (WGS) entry which is preliminary data.</text>
</comment>
<dbReference type="Proteomes" id="UP001059893">
    <property type="component" value="Unassembled WGS sequence"/>
</dbReference>
<sequence>MLDLPAPTCNMNASIRTATVGQRSKTKRLKQSDIKTTTQNVMADKSSIEGIHSEVPWHSILTPPTTPPAAKSPSPSPSPSPLPTSPPIEEPESYDRYLDGASIQPAELLCAKPPVSTGPNDSIQSFTFTFRVPRDYTQIAPPSPCNSYTLHAELLRRSSPTPELTAAPIFVYLCGGPGSGQQPDRHRLLNHYVVANGYQMLLLDYRGCGRSQALTVDSVLARTSRSRRVVSSPSSPSSPSSSSSSHEAVRAFQEVRQGNIVRDFEAVRRFLVDYIPGQRALEDRFVLLGQSYGGWIALTYVDRYPGSVRAVLLTGGMPPLGASPERVYARLFDEVARANELFYARYPDAVEMVRRIAAGILRAQDKRGTKRRRHSKRRRVEERYGADDNVPSLATFASMGRLLGEPDGARKLHERLALIDKHMASTGGPPRFEDMDTHRFNDRLPYAFDHEIQCYVSSEGQTSNWAARAVRDGKAAYDWISSSTEGELAAAAASPDGMHFLGEAFMPEHADDYASLRALGGRAFADEVVRAGQTETLFDMDRLRDNAVPVYAVIYRKDMYVDADLAVEAAAKVGSVSCVRLPETSELRHNAIRESADQVIGIFRNLGFDGFPRDPEI</sequence>
<dbReference type="PANTHER" id="PTHR43248">
    <property type="entry name" value="2-SUCCINYL-6-HYDROXY-2,4-CYCLOHEXADIENE-1-CARBOXYLATE SYNTHASE"/>
    <property type="match status" value="1"/>
</dbReference>
<feature type="compositionally biased region" description="Low complexity" evidence="3">
    <location>
        <begin position="229"/>
        <end position="245"/>
    </location>
</feature>
<name>A0ABQ8NMJ4_PYRGI</name>
<feature type="domain" description="AB hydrolase-1" evidence="4">
    <location>
        <begin position="168"/>
        <end position="320"/>
    </location>
</feature>
<dbReference type="PANTHER" id="PTHR43248:SF2">
    <property type="entry name" value="PROLYL AMINOPEPTIDASE"/>
    <property type="match status" value="1"/>
</dbReference>
<dbReference type="Gene3D" id="3.40.50.1820">
    <property type="entry name" value="alpha/beta hydrolase"/>
    <property type="match status" value="1"/>
</dbReference>
<evidence type="ECO:0000256" key="3">
    <source>
        <dbReference type="SAM" id="MobiDB-lite"/>
    </source>
</evidence>
<dbReference type="InterPro" id="IPR000073">
    <property type="entry name" value="AB_hydrolase_1"/>
</dbReference>
<reference evidence="5" key="1">
    <citation type="submission" date="2021-01" db="EMBL/GenBank/DDBJ databases">
        <title>Deciphering the adaptive evolutionary patterns associated with biogeogrpahic diversity in the finger millet blast pathogen Magnaporthe oryzae in Eastern Africa.</title>
        <authorList>
            <person name="Onyema G."/>
            <person name="Shittu T.A."/>
            <person name="Dodsworth S."/>
            <person name="Devilliers S."/>
            <person name="Muthumeenakshi S."/>
            <person name="Sreenivasaprasad S."/>
        </authorList>
    </citation>
    <scope>NUCLEOTIDE SEQUENCE</scope>
    <source>
        <strain evidence="5">D15/s37</strain>
    </source>
</reference>
<proteinExistence type="inferred from homology"/>
<protein>
    <recommendedName>
        <fullName evidence="4">AB hydrolase-1 domain-containing protein</fullName>
    </recommendedName>
</protein>
<evidence type="ECO:0000259" key="4">
    <source>
        <dbReference type="Pfam" id="PF00561"/>
    </source>
</evidence>
<feature type="region of interest" description="Disordered" evidence="3">
    <location>
        <begin position="225"/>
        <end position="248"/>
    </location>
</feature>
<feature type="region of interest" description="Disordered" evidence="3">
    <location>
        <begin position="19"/>
        <end position="93"/>
    </location>
</feature>
<dbReference type="Pfam" id="PF00561">
    <property type="entry name" value="Abhydrolase_1"/>
    <property type="match status" value="1"/>
</dbReference>
<dbReference type="SUPFAM" id="SSF53474">
    <property type="entry name" value="alpha/beta-Hydrolases"/>
    <property type="match status" value="1"/>
</dbReference>
<evidence type="ECO:0000313" key="6">
    <source>
        <dbReference type="Proteomes" id="UP001059893"/>
    </source>
</evidence>
<feature type="compositionally biased region" description="Low complexity" evidence="3">
    <location>
        <begin position="59"/>
        <end position="73"/>
    </location>
</feature>
<gene>
    <name evidence="5" type="ORF">MCOR33_004730</name>
</gene>
<accession>A0ABQ8NMJ4</accession>
<organism evidence="5 6">
    <name type="scientific">Pyricularia grisea</name>
    <name type="common">Crabgrass-specific blast fungus</name>
    <name type="synonym">Magnaporthe grisea</name>
    <dbReference type="NCBI Taxonomy" id="148305"/>
    <lineage>
        <taxon>Eukaryota</taxon>
        <taxon>Fungi</taxon>
        <taxon>Dikarya</taxon>
        <taxon>Ascomycota</taxon>
        <taxon>Pezizomycotina</taxon>
        <taxon>Sordariomycetes</taxon>
        <taxon>Sordariomycetidae</taxon>
        <taxon>Magnaporthales</taxon>
        <taxon>Pyriculariaceae</taxon>
        <taxon>Pyricularia</taxon>
    </lineage>
</organism>
<dbReference type="EMBL" id="JABSND010000071">
    <property type="protein sequence ID" value="KAI6299312.1"/>
    <property type="molecule type" value="Genomic_DNA"/>
</dbReference>
<feature type="compositionally biased region" description="Pro residues" evidence="3">
    <location>
        <begin position="74"/>
        <end position="88"/>
    </location>
</feature>